<organism evidence="1 2">
    <name type="scientific">Cannabis sativa</name>
    <name type="common">Hemp</name>
    <name type="synonym">Marijuana</name>
    <dbReference type="NCBI Taxonomy" id="3483"/>
    <lineage>
        <taxon>Eukaryota</taxon>
        <taxon>Viridiplantae</taxon>
        <taxon>Streptophyta</taxon>
        <taxon>Embryophyta</taxon>
        <taxon>Tracheophyta</taxon>
        <taxon>Spermatophyta</taxon>
        <taxon>Magnoliopsida</taxon>
        <taxon>eudicotyledons</taxon>
        <taxon>Gunneridae</taxon>
        <taxon>Pentapetalae</taxon>
        <taxon>rosids</taxon>
        <taxon>fabids</taxon>
        <taxon>Rosales</taxon>
        <taxon>Cannabaceae</taxon>
        <taxon>Cannabis</taxon>
    </lineage>
</organism>
<protein>
    <recommendedName>
        <fullName evidence="3">Reverse transcriptase domain-containing protein</fullName>
    </recommendedName>
</protein>
<dbReference type="EMBL" id="UZAU01000821">
    <property type="status" value="NOT_ANNOTATED_CDS"/>
    <property type="molecule type" value="Genomic_DNA"/>
</dbReference>
<proteinExistence type="predicted"/>
<dbReference type="InterPro" id="IPR052343">
    <property type="entry name" value="Retrotransposon-Effector_Assoc"/>
</dbReference>
<dbReference type="AlphaFoldDB" id="A0A803QJP2"/>
<evidence type="ECO:0000313" key="1">
    <source>
        <dbReference type="EnsemblPlants" id="cds.evm.model.10.1426"/>
    </source>
</evidence>
<dbReference type="Gramene" id="evm.model.10.1426">
    <property type="protein sequence ID" value="cds.evm.model.10.1426"/>
    <property type="gene ID" value="evm.TU.10.1426"/>
</dbReference>
<evidence type="ECO:0000313" key="2">
    <source>
        <dbReference type="Proteomes" id="UP000596661"/>
    </source>
</evidence>
<accession>A0A803QJP2</accession>
<evidence type="ECO:0008006" key="3">
    <source>
        <dbReference type="Google" id="ProtNLM"/>
    </source>
</evidence>
<dbReference type="PANTHER" id="PTHR46890">
    <property type="entry name" value="NON-LTR RETROLELEMENT REVERSE TRANSCRIPTASE-LIKE PROTEIN-RELATED"/>
    <property type="match status" value="1"/>
</dbReference>
<name>A0A803QJP2_CANSA</name>
<reference evidence="1" key="1">
    <citation type="submission" date="2021-03" db="UniProtKB">
        <authorList>
            <consortium name="EnsemblPlants"/>
        </authorList>
    </citation>
    <scope>IDENTIFICATION</scope>
</reference>
<keyword evidence="2" id="KW-1185">Reference proteome</keyword>
<sequence length="367" mass="41996">MASSSRSIRDLEEECANIVIEGKEEHEFKCNFSENEEQKVKERWCIVGHFLTHRPIDFKVMRHMMALLWQPGKEIDLNNVVDQVDKWERAPYHGWLVDRFNKALEDVGLRDMEPEIFGHDMVRMARDFSNCGVLSEGLNATNVVLIPKKKNPSMMGDLRPISLCNVLVKVITKVFSSRMKGLLDVIVSDTQSVFIQARLISNNIMVFFEVMHYLKRKGKGREGSVALKLDCQCGGAKSIESLHCSMAKASEHDTYLGLPNTLGHSKSVIMGFLKDRIWKRVQDWDGKLLSYAWKEATIPSLNDADCRDYSPLVRSAPRLDEGDDTQTKWLLAASCAWPEHLDLKLHAWGFRRDIHGAWSCFEHYIGL</sequence>
<dbReference type="Proteomes" id="UP000596661">
    <property type="component" value="Unassembled WGS sequence"/>
</dbReference>
<dbReference type="EnsemblPlants" id="evm.model.10.1426">
    <property type="protein sequence ID" value="cds.evm.model.10.1426"/>
    <property type="gene ID" value="evm.TU.10.1426"/>
</dbReference>
<dbReference type="PANTHER" id="PTHR46890:SF28">
    <property type="entry name" value="REVERSE TRANSCRIPTASE DOMAIN-CONTAINING PROTEIN"/>
    <property type="match status" value="1"/>
</dbReference>